<sequence>MIAVDIDSQLFLLVDQFDNPHLTVRMNASRIMIKQLTPYMNWPSNTEMVPLVVNWLPKVLAFVNSPSSRWPVQELLSALQFYHDHTGSDKQEIFAAALPALLDELVCLLDGDDSDEIRKRDREHPSNNLDRVVKILEELVLKNKVVLKEYIREFPPLPSIPALTKVNKAIKKARGSMTLKDKLRDVVDGLNHENLNVRPCWK</sequence>
<accession>A0A7N2RDX3</accession>
<name>A0A7N2RDX3_QUELO</name>
<keyword evidence="2" id="KW-1185">Reference proteome</keyword>
<reference evidence="1" key="2">
    <citation type="submission" date="2021-01" db="UniProtKB">
        <authorList>
            <consortium name="EnsemblPlants"/>
        </authorList>
    </citation>
    <scope>IDENTIFICATION</scope>
</reference>
<evidence type="ECO:0000313" key="1">
    <source>
        <dbReference type="EnsemblPlants" id="QL11p050057:mrna"/>
    </source>
</evidence>
<proteinExistence type="predicted"/>
<dbReference type="Gramene" id="QL11p050057:mrna">
    <property type="protein sequence ID" value="QL11p050057:mrna"/>
    <property type="gene ID" value="QL11p050057"/>
</dbReference>
<dbReference type="EnsemblPlants" id="QL11p050057:mrna">
    <property type="protein sequence ID" value="QL11p050057:mrna"/>
    <property type="gene ID" value="QL11p050057"/>
</dbReference>
<dbReference type="InParanoid" id="A0A7N2RDX3"/>
<protein>
    <submittedName>
        <fullName evidence="1">Uncharacterized protein</fullName>
    </submittedName>
</protein>
<dbReference type="AlphaFoldDB" id="A0A7N2RDX3"/>
<evidence type="ECO:0000313" key="2">
    <source>
        <dbReference type="Proteomes" id="UP000594261"/>
    </source>
</evidence>
<dbReference type="EMBL" id="LRBV02000011">
    <property type="status" value="NOT_ANNOTATED_CDS"/>
    <property type="molecule type" value="Genomic_DNA"/>
</dbReference>
<dbReference type="Proteomes" id="UP000594261">
    <property type="component" value="Chromosome 11"/>
</dbReference>
<reference evidence="1 2" key="1">
    <citation type="journal article" date="2016" name="G3 (Bethesda)">
        <title>First Draft Assembly and Annotation of the Genome of a California Endemic Oak Quercus lobata Nee (Fagaceae).</title>
        <authorList>
            <person name="Sork V.L."/>
            <person name="Fitz-Gibbon S.T."/>
            <person name="Puiu D."/>
            <person name="Crepeau M."/>
            <person name="Gugger P.F."/>
            <person name="Sherman R."/>
            <person name="Stevens K."/>
            <person name="Langley C.H."/>
            <person name="Pellegrini M."/>
            <person name="Salzberg S.L."/>
        </authorList>
    </citation>
    <scope>NUCLEOTIDE SEQUENCE [LARGE SCALE GENOMIC DNA]</scope>
    <source>
        <strain evidence="1 2">cv. SW786</strain>
    </source>
</reference>
<organism evidence="1 2">
    <name type="scientific">Quercus lobata</name>
    <name type="common">Valley oak</name>
    <dbReference type="NCBI Taxonomy" id="97700"/>
    <lineage>
        <taxon>Eukaryota</taxon>
        <taxon>Viridiplantae</taxon>
        <taxon>Streptophyta</taxon>
        <taxon>Embryophyta</taxon>
        <taxon>Tracheophyta</taxon>
        <taxon>Spermatophyta</taxon>
        <taxon>Magnoliopsida</taxon>
        <taxon>eudicotyledons</taxon>
        <taxon>Gunneridae</taxon>
        <taxon>Pentapetalae</taxon>
        <taxon>rosids</taxon>
        <taxon>fabids</taxon>
        <taxon>Fagales</taxon>
        <taxon>Fagaceae</taxon>
        <taxon>Quercus</taxon>
    </lineage>
</organism>